<keyword evidence="2" id="KW-1185">Reference proteome</keyword>
<dbReference type="EMBL" id="FUZZ01000002">
    <property type="protein sequence ID" value="SKD04830.1"/>
    <property type="molecule type" value="Genomic_DNA"/>
</dbReference>
<accession>A0A1T5NWI5</accession>
<reference evidence="1 2" key="1">
    <citation type="submission" date="2017-02" db="EMBL/GenBank/DDBJ databases">
        <authorList>
            <person name="Peterson S.W."/>
        </authorList>
    </citation>
    <scope>NUCLEOTIDE SEQUENCE [LARGE SCALE GENOMIC DNA]</scope>
    <source>
        <strain evidence="1 2">DSM 18108</strain>
    </source>
</reference>
<organism evidence="1 2">
    <name type="scientific">Chitinophaga ginsengisegetis</name>
    <dbReference type="NCBI Taxonomy" id="393003"/>
    <lineage>
        <taxon>Bacteria</taxon>
        <taxon>Pseudomonadati</taxon>
        <taxon>Bacteroidota</taxon>
        <taxon>Chitinophagia</taxon>
        <taxon>Chitinophagales</taxon>
        <taxon>Chitinophagaceae</taxon>
        <taxon>Chitinophaga</taxon>
    </lineage>
</organism>
<dbReference type="STRING" id="393003.SAMN05660461_2941"/>
<proteinExistence type="predicted"/>
<name>A0A1T5NWI5_9BACT</name>
<evidence type="ECO:0000313" key="1">
    <source>
        <dbReference type="EMBL" id="SKD04830.1"/>
    </source>
</evidence>
<gene>
    <name evidence="1" type="ORF">SAMN05660461_2941</name>
</gene>
<evidence type="ECO:0000313" key="2">
    <source>
        <dbReference type="Proteomes" id="UP000190166"/>
    </source>
</evidence>
<dbReference type="RefSeq" id="WP_079470243.1">
    <property type="nucleotide sequence ID" value="NZ_FUZZ01000002.1"/>
</dbReference>
<protein>
    <submittedName>
        <fullName evidence="1">Uncharacterized protein</fullName>
    </submittedName>
</protein>
<dbReference type="AlphaFoldDB" id="A0A1T5NWI5"/>
<sequence>MSRRKTRSGFYQTLKQGWKVGELSAYEEHLPADFFETVGRRAAINAINENRAMNLPVTLMRNGKVMREMPDGKQEVISEIHLISSEQYQVRNLVKGAVIHVGKKR</sequence>
<dbReference type="Proteomes" id="UP000190166">
    <property type="component" value="Unassembled WGS sequence"/>
</dbReference>